<evidence type="ECO:0000256" key="2">
    <source>
        <dbReference type="ARBA" id="ARBA00022448"/>
    </source>
</evidence>
<dbReference type="InterPro" id="IPR035906">
    <property type="entry name" value="MetI-like_sf"/>
</dbReference>
<dbReference type="RefSeq" id="WP_133742306.1">
    <property type="nucleotide sequence ID" value="NZ_SNYN01000013.1"/>
</dbReference>
<sequence length="265" mass="26230">MRAVFWPLAAAVVGIALFGGALAPHDPTSSIAGPWAAPGAASPLGTDSAGRDVLSRVLAGGRGPVLTAALAALCATAAGLWGGLVAGWRGGWPDRLLSGLADLLMGVPFLLVAMVLAVALPGPAAVAAATVCGGAPLTLRVVRDTVRRLRHSGFVEAARGRGERTGAILVREVLPSVAGIAGADLGLRFVAALQTAAAIGMLGLGAQPPAPDWGLMLRENLAGAALNPPSLVAPAAALTVTALVAAVLARRAADERSGRGAVGAW</sequence>
<evidence type="ECO:0000256" key="3">
    <source>
        <dbReference type="ARBA" id="ARBA00022475"/>
    </source>
</evidence>
<organism evidence="9 10">
    <name type="scientific">Actinorugispora endophytica</name>
    <dbReference type="NCBI Taxonomy" id="1605990"/>
    <lineage>
        <taxon>Bacteria</taxon>
        <taxon>Bacillati</taxon>
        <taxon>Actinomycetota</taxon>
        <taxon>Actinomycetes</taxon>
        <taxon>Streptosporangiales</taxon>
        <taxon>Nocardiopsidaceae</taxon>
        <taxon>Actinorugispora</taxon>
    </lineage>
</organism>
<feature type="transmembrane region" description="Helical" evidence="7">
    <location>
        <begin position="124"/>
        <end position="142"/>
    </location>
</feature>
<gene>
    <name evidence="9" type="ORF">EV190_11335</name>
</gene>
<reference evidence="9 10" key="1">
    <citation type="submission" date="2019-03" db="EMBL/GenBank/DDBJ databases">
        <title>Genomic Encyclopedia of Type Strains, Phase IV (KMG-IV): sequencing the most valuable type-strain genomes for metagenomic binning, comparative biology and taxonomic classification.</title>
        <authorList>
            <person name="Goeker M."/>
        </authorList>
    </citation>
    <scope>NUCLEOTIDE SEQUENCE [LARGE SCALE GENOMIC DNA]</scope>
    <source>
        <strain evidence="9 10">DSM 46770</strain>
    </source>
</reference>
<keyword evidence="10" id="KW-1185">Reference proteome</keyword>
<evidence type="ECO:0000256" key="4">
    <source>
        <dbReference type="ARBA" id="ARBA00022692"/>
    </source>
</evidence>
<keyword evidence="2 7" id="KW-0813">Transport</keyword>
<dbReference type="EMBL" id="SNYN01000013">
    <property type="protein sequence ID" value="TDQ50266.1"/>
    <property type="molecule type" value="Genomic_DNA"/>
</dbReference>
<dbReference type="Pfam" id="PF00528">
    <property type="entry name" value="BPD_transp_1"/>
    <property type="match status" value="1"/>
</dbReference>
<feature type="transmembrane region" description="Helical" evidence="7">
    <location>
        <begin position="230"/>
        <end position="249"/>
    </location>
</feature>
<dbReference type="InterPro" id="IPR050366">
    <property type="entry name" value="BP-dependent_transpt_permease"/>
</dbReference>
<evidence type="ECO:0000256" key="6">
    <source>
        <dbReference type="ARBA" id="ARBA00023136"/>
    </source>
</evidence>
<dbReference type="Proteomes" id="UP000295281">
    <property type="component" value="Unassembled WGS sequence"/>
</dbReference>
<dbReference type="PROSITE" id="PS50928">
    <property type="entry name" value="ABC_TM1"/>
    <property type="match status" value="1"/>
</dbReference>
<comment type="caution">
    <text evidence="9">The sequence shown here is derived from an EMBL/GenBank/DDBJ whole genome shotgun (WGS) entry which is preliminary data.</text>
</comment>
<feature type="domain" description="ABC transmembrane type-1" evidence="8">
    <location>
        <begin position="61"/>
        <end position="249"/>
    </location>
</feature>
<feature type="transmembrane region" description="Helical" evidence="7">
    <location>
        <begin position="189"/>
        <end position="210"/>
    </location>
</feature>
<dbReference type="PANTHER" id="PTHR43386">
    <property type="entry name" value="OLIGOPEPTIDE TRANSPORT SYSTEM PERMEASE PROTEIN APPC"/>
    <property type="match status" value="1"/>
</dbReference>
<evidence type="ECO:0000313" key="10">
    <source>
        <dbReference type="Proteomes" id="UP000295281"/>
    </source>
</evidence>
<evidence type="ECO:0000256" key="5">
    <source>
        <dbReference type="ARBA" id="ARBA00022989"/>
    </source>
</evidence>
<keyword evidence="5 7" id="KW-1133">Transmembrane helix</keyword>
<name>A0A4R6UVH6_9ACTN</name>
<evidence type="ECO:0000313" key="9">
    <source>
        <dbReference type="EMBL" id="TDQ50266.1"/>
    </source>
</evidence>
<feature type="transmembrane region" description="Helical" evidence="7">
    <location>
        <begin position="100"/>
        <end position="118"/>
    </location>
</feature>
<feature type="transmembrane region" description="Helical" evidence="7">
    <location>
        <begin position="65"/>
        <end position="88"/>
    </location>
</feature>
<evidence type="ECO:0000259" key="8">
    <source>
        <dbReference type="PROSITE" id="PS50928"/>
    </source>
</evidence>
<evidence type="ECO:0000256" key="1">
    <source>
        <dbReference type="ARBA" id="ARBA00004651"/>
    </source>
</evidence>
<dbReference type="AlphaFoldDB" id="A0A4R6UVH6"/>
<accession>A0A4R6UVH6</accession>
<dbReference type="PANTHER" id="PTHR43386:SF25">
    <property type="entry name" value="PEPTIDE ABC TRANSPORTER PERMEASE PROTEIN"/>
    <property type="match status" value="1"/>
</dbReference>
<dbReference type="CDD" id="cd06261">
    <property type="entry name" value="TM_PBP2"/>
    <property type="match status" value="1"/>
</dbReference>
<evidence type="ECO:0000256" key="7">
    <source>
        <dbReference type="RuleBase" id="RU363032"/>
    </source>
</evidence>
<dbReference type="SUPFAM" id="SSF161098">
    <property type="entry name" value="MetI-like"/>
    <property type="match status" value="1"/>
</dbReference>
<dbReference type="Gene3D" id="1.10.3720.10">
    <property type="entry name" value="MetI-like"/>
    <property type="match status" value="1"/>
</dbReference>
<comment type="similarity">
    <text evidence="7">Belongs to the binding-protein-dependent transport system permease family.</text>
</comment>
<proteinExistence type="inferred from homology"/>
<keyword evidence="6 7" id="KW-0472">Membrane</keyword>
<dbReference type="GO" id="GO:0055085">
    <property type="term" value="P:transmembrane transport"/>
    <property type="evidence" value="ECO:0007669"/>
    <property type="project" value="InterPro"/>
</dbReference>
<keyword evidence="3" id="KW-1003">Cell membrane</keyword>
<dbReference type="OrthoDB" id="9812701at2"/>
<comment type="subcellular location">
    <subcellularLocation>
        <location evidence="1 7">Cell membrane</location>
        <topology evidence="1 7">Multi-pass membrane protein</topology>
    </subcellularLocation>
</comment>
<keyword evidence="4 7" id="KW-0812">Transmembrane</keyword>
<dbReference type="GO" id="GO:0005886">
    <property type="term" value="C:plasma membrane"/>
    <property type="evidence" value="ECO:0007669"/>
    <property type="project" value="UniProtKB-SubCell"/>
</dbReference>
<dbReference type="InterPro" id="IPR000515">
    <property type="entry name" value="MetI-like"/>
</dbReference>
<protein>
    <submittedName>
        <fullName evidence="9">Peptide/nickel transport system permease protein</fullName>
    </submittedName>
</protein>